<gene>
    <name evidence="2" type="ORF">AWRI4619_LOCUS3221</name>
</gene>
<organism evidence="2 3">
    <name type="scientific">Aureobasidium vineae</name>
    <dbReference type="NCBI Taxonomy" id="2773715"/>
    <lineage>
        <taxon>Eukaryota</taxon>
        <taxon>Fungi</taxon>
        <taxon>Dikarya</taxon>
        <taxon>Ascomycota</taxon>
        <taxon>Pezizomycotina</taxon>
        <taxon>Dothideomycetes</taxon>
        <taxon>Dothideomycetidae</taxon>
        <taxon>Dothideales</taxon>
        <taxon>Saccotheciaceae</taxon>
        <taxon>Aureobasidium</taxon>
    </lineage>
</organism>
<feature type="region of interest" description="Disordered" evidence="1">
    <location>
        <begin position="125"/>
        <end position="202"/>
    </location>
</feature>
<feature type="region of interest" description="Disordered" evidence="1">
    <location>
        <begin position="1"/>
        <end position="74"/>
    </location>
</feature>
<comment type="caution">
    <text evidence="2">The sequence shown here is derived from an EMBL/GenBank/DDBJ whole genome shotgun (WGS) entry which is preliminary data.</text>
</comment>
<feature type="compositionally biased region" description="Polar residues" evidence="1">
    <location>
        <begin position="28"/>
        <end position="44"/>
    </location>
</feature>
<sequence>MPTRQTRSRSRGRPASKSSQPGRPLSRIRTTAQFSAPDYDQSTPEPKIPSTPSPSWGKFLGKKNGKIMSPESAAKRSWLRGYQRDTVGLDEARVYDMTPDWRGIPSVSLIKPDGGGYYMSSYCAPASHSSKGDVQDRISRSNSSRAKTMASPTFSKRSTSRPKRVEISTQLDDEDQQEHTRSRSSPTWRKTRPDTPSSTRASIFDFPSKESSWNSLEGFVPRSGFIWLVLIFLGIFLGLSSPPKANPVQVAYKEVCNRFGNPAEWNCNGNFNFTIDNVISHCHSVTDKIYDKFQMLDAKANVEDLMHSCQSSIGQGTDELENMFEGMSEKATATFKRSLCALPGAEEWTDCVKKPAPKLRKSFVMIGSVFSDPFSSTRTKHPRHSPSISGPKIVERIFKIVTTTKNGRVVRSTHTQSREYAYTPAVSTIGRAESIANSVVSSLASQANSYATSKLSSASSAYLPFTSSSSSIGYTTGSMTAESASTGSTLSDDIETLSKIKDLELKYTLAVAKAELKMLQKNDSSVIAHTTYAKRQLNSLLETAWDLQKDIDQFSICMIRKLEIAVHELSKTISYNWIQSWSSYSVWSGWTVASASGAFSALSDPPAACQRHLVNMHQRLISALETRQVLLREVDRVIDLSYQHDFRKRGPIYVPVPLPWLRAAGPFPHLPVISLPTIPWNPLLWGRGEAYWYRKRTQEEREESLRLHRLRITLHQVRDASDGFEDIKNLTQRGIASLQDTHNDLKSYSQKVLEDSRYGLAFLKQKLHVVKKDLALAIQFRDERKRVKNHINAIVWNRYNNGNDEHAVIVAKEMRL</sequence>
<accession>A0A9N8JC19</accession>
<proteinExistence type="predicted"/>
<feature type="compositionally biased region" description="Polar residues" evidence="1">
    <location>
        <begin position="183"/>
        <end position="201"/>
    </location>
</feature>
<protein>
    <submittedName>
        <fullName evidence="2">Uncharacterized protein</fullName>
    </submittedName>
</protein>
<dbReference type="Proteomes" id="UP000716446">
    <property type="component" value="Unassembled WGS sequence"/>
</dbReference>
<keyword evidence="3" id="KW-1185">Reference proteome</keyword>
<name>A0A9N8JC19_9PEZI</name>
<feature type="compositionally biased region" description="Basic and acidic residues" evidence="1">
    <location>
        <begin position="130"/>
        <end position="139"/>
    </location>
</feature>
<reference evidence="2" key="1">
    <citation type="submission" date="2020-06" db="EMBL/GenBank/DDBJ databases">
        <authorList>
            <person name="Onetto C."/>
        </authorList>
    </citation>
    <scope>NUCLEOTIDE SEQUENCE</scope>
</reference>
<evidence type="ECO:0000256" key="1">
    <source>
        <dbReference type="SAM" id="MobiDB-lite"/>
    </source>
</evidence>
<dbReference type="EMBL" id="CAIJEN010000004">
    <property type="protein sequence ID" value="CAD0084654.1"/>
    <property type="molecule type" value="Genomic_DNA"/>
</dbReference>
<evidence type="ECO:0000313" key="3">
    <source>
        <dbReference type="Proteomes" id="UP000716446"/>
    </source>
</evidence>
<dbReference type="AlphaFoldDB" id="A0A9N8JC19"/>
<feature type="compositionally biased region" description="Polar residues" evidence="1">
    <location>
        <begin position="140"/>
        <end position="157"/>
    </location>
</feature>
<feature type="compositionally biased region" description="Basic residues" evidence="1">
    <location>
        <begin position="1"/>
        <end position="14"/>
    </location>
</feature>
<evidence type="ECO:0000313" key="2">
    <source>
        <dbReference type="EMBL" id="CAD0084654.1"/>
    </source>
</evidence>